<feature type="region of interest" description="Disordered" evidence="1">
    <location>
        <begin position="26"/>
        <end position="52"/>
    </location>
</feature>
<evidence type="ECO:0000313" key="5">
    <source>
        <dbReference type="Proteomes" id="UP000002432"/>
    </source>
</evidence>
<keyword evidence="2" id="KW-0732">Signal</keyword>
<feature type="domain" description="Ysc84 actin-binding" evidence="3">
    <location>
        <begin position="122"/>
        <end position="243"/>
    </location>
</feature>
<organism evidence="4 5">
    <name type="scientific">Koribacter versatilis (strain Ellin345)</name>
    <dbReference type="NCBI Taxonomy" id="204669"/>
    <lineage>
        <taxon>Bacteria</taxon>
        <taxon>Pseudomonadati</taxon>
        <taxon>Acidobacteriota</taxon>
        <taxon>Terriglobia</taxon>
        <taxon>Terriglobales</taxon>
        <taxon>Candidatus Korobacteraceae</taxon>
        <taxon>Candidatus Korobacter</taxon>
    </lineage>
</organism>
<dbReference type="OrthoDB" id="9782434at2"/>
<dbReference type="GO" id="GO:0035091">
    <property type="term" value="F:phosphatidylinositol binding"/>
    <property type="evidence" value="ECO:0007669"/>
    <property type="project" value="TreeGrafter"/>
</dbReference>
<feature type="compositionally biased region" description="Polar residues" evidence="1">
    <location>
        <begin position="26"/>
        <end position="35"/>
    </location>
</feature>
<dbReference type="HOGENOM" id="CLU_015320_4_0_0"/>
<name>Q1IH87_KORVE</name>
<feature type="signal peptide" evidence="2">
    <location>
        <begin position="1"/>
        <end position="21"/>
    </location>
</feature>
<dbReference type="eggNOG" id="COG2930">
    <property type="taxonomic scope" value="Bacteria"/>
</dbReference>
<dbReference type="Pfam" id="PF04366">
    <property type="entry name" value="Ysc84"/>
    <property type="match status" value="1"/>
</dbReference>
<dbReference type="PANTHER" id="PTHR15629">
    <property type="entry name" value="SH3YL1 PROTEIN"/>
    <property type="match status" value="1"/>
</dbReference>
<evidence type="ECO:0000256" key="2">
    <source>
        <dbReference type="SAM" id="SignalP"/>
    </source>
</evidence>
<dbReference type="CDD" id="cd11524">
    <property type="entry name" value="SYLF"/>
    <property type="match status" value="1"/>
</dbReference>
<accession>Q1IH87</accession>
<evidence type="ECO:0000256" key="1">
    <source>
        <dbReference type="SAM" id="MobiDB-lite"/>
    </source>
</evidence>
<dbReference type="EMBL" id="CP000360">
    <property type="protein sequence ID" value="ABF43763.1"/>
    <property type="molecule type" value="Genomic_DNA"/>
</dbReference>
<protein>
    <recommendedName>
        <fullName evidence="3">Ysc84 actin-binding domain-containing protein</fullName>
    </recommendedName>
</protein>
<evidence type="ECO:0000259" key="3">
    <source>
        <dbReference type="Pfam" id="PF04366"/>
    </source>
</evidence>
<dbReference type="EnsemblBacteria" id="ABF43763">
    <property type="protein sequence ID" value="ABF43763"/>
    <property type="gene ID" value="Acid345_4764"/>
</dbReference>
<dbReference type="AlphaFoldDB" id="Q1IH87"/>
<dbReference type="RefSeq" id="WP_011525559.1">
    <property type="nucleotide sequence ID" value="NC_008009.1"/>
</dbReference>
<keyword evidence="5" id="KW-1185">Reference proteome</keyword>
<gene>
    <name evidence="4" type="ordered locus">Acid345_4764</name>
</gene>
<proteinExistence type="predicted"/>
<dbReference type="InterPro" id="IPR007461">
    <property type="entry name" value="Ysc84_actin-binding"/>
</dbReference>
<dbReference type="PANTHER" id="PTHR15629:SF2">
    <property type="entry name" value="SH3 DOMAIN-CONTAINING YSC84-LIKE PROTEIN 1"/>
    <property type="match status" value="1"/>
</dbReference>
<dbReference type="KEGG" id="aba:Acid345_4764"/>
<reference evidence="4 5" key="1">
    <citation type="journal article" date="2009" name="Appl. Environ. Microbiol.">
        <title>Three genomes from the phylum Acidobacteria provide insight into the lifestyles of these microorganisms in soils.</title>
        <authorList>
            <person name="Ward N.L."/>
            <person name="Challacombe J.F."/>
            <person name="Janssen P.H."/>
            <person name="Henrissat B."/>
            <person name="Coutinho P.M."/>
            <person name="Wu M."/>
            <person name="Xie G."/>
            <person name="Haft D.H."/>
            <person name="Sait M."/>
            <person name="Badger J."/>
            <person name="Barabote R.D."/>
            <person name="Bradley B."/>
            <person name="Brettin T.S."/>
            <person name="Brinkac L.M."/>
            <person name="Bruce D."/>
            <person name="Creasy T."/>
            <person name="Daugherty S.C."/>
            <person name="Davidsen T.M."/>
            <person name="DeBoy R.T."/>
            <person name="Detter J.C."/>
            <person name="Dodson R.J."/>
            <person name="Durkin A.S."/>
            <person name="Ganapathy A."/>
            <person name="Gwinn-Giglio M."/>
            <person name="Han C.S."/>
            <person name="Khouri H."/>
            <person name="Kiss H."/>
            <person name="Kothari S.P."/>
            <person name="Madupu R."/>
            <person name="Nelson K.E."/>
            <person name="Nelson W.C."/>
            <person name="Paulsen I."/>
            <person name="Penn K."/>
            <person name="Ren Q."/>
            <person name="Rosovitz M.J."/>
            <person name="Selengut J.D."/>
            <person name="Shrivastava S."/>
            <person name="Sullivan S.A."/>
            <person name="Tapia R."/>
            <person name="Thompson L.S."/>
            <person name="Watkins K.L."/>
            <person name="Yang Q."/>
            <person name="Yu C."/>
            <person name="Zafar N."/>
            <person name="Zhou L."/>
            <person name="Kuske C.R."/>
        </authorList>
    </citation>
    <scope>NUCLEOTIDE SEQUENCE [LARGE SCALE GENOMIC DNA]</scope>
    <source>
        <strain evidence="4 5">Ellin345</strain>
    </source>
</reference>
<sequence length="260" mass="27143">MKKYWATGVASLLMFAGLAIAQDAQPSSAQDSGNTAKVEKVHGNQNSGGVEGRITKAEQIIDQLTDAKDSAIPEKILKDAKCVAIIPSMVKGGFVFGAEHGRGVASCRMNGRWSTPAFFTATGGTWGAQIGVQGIDLVMVFRNQEGADKLLSGNFKVGGDVSAAAGPIGRDASASTDVKAATAIVTYSRAKGAFIGATLDGVAIRPDKDSTIAFYGREIDFKDLLTGKVATTANARPFTRALGKDFRDIRAEEATDAAAH</sequence>
<dbReference type="Proteomes" id="UP000002432">
    <property type="component" value="Chromosome"/>
</dbReference>
<feature type="chain" id="PRO_5004190942" description="Ysc84 actin-binding domain-containing protein" evidence="2">
    <location>
        <begin position="22"/>
        <end position="260"/>
    </location>
</feature>
<dbReference type="InterPro" id="IPR051702">
    <property type="entry name" value="SH3_domain_YSC84-like"/>
</dbReference>
<evidence type="ECO:0000313" key="4">
    <source>
        <dbReference type="EMBL" id="ABF43763.1"/>
    </source>
</evidence>
<dbReference type="STRING" id="204669.Acid345_4764"/>